<organism evidence="1 2">
    <name type="scientific">Ohtaekwangia koreensis</name>
    <dbReference type="NCBI Taxonomy" id="688867"/>
    <lineage>
        <taxon>Bacteria</taxon>
        <taxon>Pseudomonadati</taxon>
        <taxon>Bacteroidota</taxon>
        <taxon>Cytophagia</taxon>
        <taxon>Cytophagales</taxon>
        <taxon>Fulvivirgaceae</taxon>
        <taxon>Ohtaekwangia</taxon>
    </lineage>
</organism>
<dbReference type="STRING" id="688867.SAMN05660236_4894"/>
<dbReference type="AlphaFoldDB" id="A0A1T5MBB2"/>
<dbReference type="EMBL" id="FUZU01000004">
    <property type="protein sequence ID" value="SKC85492.1"/>
    <property type="molecule type" value="Genomic_DNA"/>
</dbReference>
<proteinExistence type="predicted"/>
<name>A0A1T5MBB2_9BACT</name>
<dbReference type="Proteomes" id="UP000190961">
    <property type="component" value="Unassembled WGS sequence"/>
</dbReference>
<reference evidence="1 2" key="1">
    <citation type="submission" date="2017-02" db="EMBL/GenBank/DDBJ databases">
        <authorList>
            <person name="Peterson S.W."/>
        </authorList>
    </citation>
    <scope>NUCLEOTIDE SEQUENCE [LARGE SCALE GENOMIC DNA]</scope>
    <source>
        <strain evidence="1 2">DSM 25262</strain>
    </source>
</reference>
<sequence>MFIFLLSFGFSIRIQAQNVGINATGATPNASAMLDISSTNSGLLIPRVALTASNVAGPIASPATSLLVYNTATAGTDPNAVVPGFYYWSGTAWIPFMVQNSSSNGGWSLKGNAGTDATANFIGTTDDKQVTFKSNNQSFLELGTRQALGLVQNYTDYTDGTEKVSYIHTSLQFEAAAASFYKPKFFVDANGNFRMKGSSANSDFFEFGATGSNNNGGLEFTVGDDGNEPIVFNNYNFQNNATTEMMRMQNGRMALGTATFDATNPEKLVIDAGATTSVNALSSKGSINNYLQFNIQNQSSGANASSDIVATANNGTETSNYVDLGINSGSYTGGVMGSSNDAYLYNLGQNFLIGTGTAAKALVFMTGGTSQASNERMRIDGSGNVGVGTTTPTAKLDVAGTYKLGTTGTVLTNMMKTSVSVNDNTTFAYTSTRQVSVTVTGATPNATVIVNPRTALPAGIAIAWSRVNNNNTVIIGFINSDVTARAIGNVTFDITIIQ</sequence>
<accession>A0A1T5MBB2</accession>
<gene>
    <name evidence="1" type="ORF">SAMN05660236_4894</name>
</gene>
<evidence type="ECO:0000313" key="1">
    <source>
        <dbReference type="EMBL" id="SKC85492.1"/>
    </source>
</evidence>
<protein>
    <submittedName>
        <fullName evidence="1">Uncharacterized protein</fullName>
    </submittedName>
</protein>
<evidence type="ECO:0000313" key="2">
    <source>
        <dbReference type="Proteomes" id="UP000190961"/>
    </source>
</evidence>
<keyword evidence="2" id="KW-1185">Reference proteome</keyword>